<proteinExistence type="predicted"/>
<keyword evidence="4" id="KW-1185">Reference proteome</keyword>
<sequence length="144" mass="15509">MTDAVTRSVRLPAVPETVDEVGALLAEVWDEAPWTPAGDRFRLELAVTEVVGNVVEHAYAHVSEEGSAPDHSLTLALDVDHERLRAVVEDDGQAAAVDLSDLSMPDAEAESGRGLPIALASVDELSYARTETRNTWTLTCRITS</sequence>
<keyword evidence="3" id="KW-0547">Nucleotide-binding</keyword>
<dbReference type="AlphaFoldDB" id="A0A9X2D440"/>
<keyword evidence="1" id="KW-0723">Serine/threonine-protein kinase</keyword>
<dbReference type="RefSeq" id="WP_250051948.1">
    <property type="nucleotide sequence ID" value="NZ_JAMJPH010000003.1"/>
</dbReference>
<dbReference type="Pfam" id="PF13581">
    <property type="entry name" value="HATPase_c_2"/>
    <property type="match status" value="1"/>
</dbReference>
<protein>
    <submittedName>
        <fullName evidence="3">ATP-binding protein</fullName>
    </submittedName>
</protein>
<dbReference type="Proteomes" id="UP001139485">
    <property type="component" value="Unassembled WGS sequence"/>
</dbReference>
<comment type="caution">
    <text evidence="3">The sequence shown here is derived from an EMBL/GenBank/DDBJ whole genome shotgun (WGS) entry which is preliminary data.</text>
</comment>
<dbReference type="InterPro" id="IPR050267">
    <property type="entry name" value="Anti-sigma-factor_SerPK"/>
</dbReference>
<organism evidence="3 4">
    <name type="scientific">Nocardioides bruguierae</name>
    <dbReference type="NCBI Taxonomy" id="2945102"/>
    <lineage>
        <taxon>Bacteria</taxon>
        <taxon>Bacillati</taxon>
        <taxon>Actinomycetota</taxon>
        <taxon>Actinomycetes</taxon>
        <taxon>Propionibacteriales</taxon>
        <taxon>Nocardioidaceae</taxon>
        <taxon>Nocardioides</taxon>
    </lineage>
</organism>
<keyword evidence="3" id="KW-0067">ATP-binding</keyword>
<evidence type="ECO:0000313" key="4">
    <source>
        <dbReference type="Proteomes" id="UP001139485"/>
    </source>
</evidence>
<keyword evidence="1" id="KW-0808">Transferase</keyword>
<dbReference type="InterPro" id="IPR003594">
    <property type="entry name" value="HATPase_dom"/>
</dbReference>
<dbReference type="CDD" id="cd16936">
    <property type="entry name" value="HATPase_RsbW-like"/>
    <property type="match status" value="1"/>
</dbReference>
<accession>A0A9X2D440</accession>
<dbReference type="PANTHER" id="PTHR35526:SF3">
    <property type="entry name" value="ANTI-SIGMA-F FACTOR RSBW"/>
    <property type="match status" value="1"/>
</dbReference>
<keyword evidence="1" id="KW-0418">Kinase</keyword>
<evidence type="ECO:0000313" key="3">
    <source>
        <dbReference type="EMBL" id="MCM0618858.1"/>
    </source>
</evidence>
<reference evidence="3" key="1">
    <citation type="submission" date="2022-05" db="EMBL/GenBank/DDBJ databases">
        <authorList>
            <person name="Tuo L."/>
        </authorList>
    </citation>
    <scope>NUCLEOTIDE SEQUENCE</scope>
    <source>
        <strain evidence="3">BSK12Z-4</strain>
    </source>
</reference>
<dbReference type="Gene3D" id="3.30.565.10">
    <property type="entry name" value="Histidine kinase-like ATPase, C-terminal domain"/>
    <property type="match status" value="1"/>
</dbReference>
<feature type="domain" description="Histidine kinase/HSP90-like ATPase" evidence="2">
    <location>
        <begin position="11"/>
        <end position="139"/>
    </location>
</feature>
<dbReference type="GO" id="GO:0005524">
    <property type="term" value="F:ATP binding"/>
    <property type="evidence" value="ECO:0007669"/>
    <property type="project" value="UniProtKB-KW"/>
</dbReference>
<dbReference type="SUPFAM" id="SSF55874">
    <property type="entry name" value="ATPase domain of HSP90 chaperone/DNA topoisomerase II/histidine kinase"/>
    <property type="match status" value="1"/>
</dbReference>
<gene>
    <name evidence="3" type="ORF">M8330_00950</name>
</gene>
<evidence type="ECO:0000259" key="2">
    <source>
        <dbReference type="Pfam" id="PF13581"/>
    </source>
</evidence>
<dbReference type="PANTHER" id="PTHR35526">
    <property type="entry name" value="ANTI-SIGMA-F FACTOR RSBW-RELATED"/>
    <property type="match status" value="1"/>
</dbReference>
<dbReference type="EMBL" id="JAMOIL010000001">
    <property type="protein sequence ID" value="MCM0618858.1"/>
    <property type="molecule type" value="Genomic_DNA"/>
</dbReference>
<dbReference type="InterPro" id="IPR036890">
    <property type="entry name" value="HATPase_C_sf"/>
</dbReference>
<name>A0A9X2D440_9ACTN</name>
<dbReference type="GO" id="GO:0004674">
    <property type="term" value="F:protein serine/threonine kinase activity"/>
    <property type="evidence" value="ECO:0007669"/>
    <property type="project" value="UniProtKB-KW"/>
</dbReference>
<evidence type="ECO:0000256" key="1">
    <source>
        <dbReference type="ARBA" id="ARBA00022527"/>
    </source>
</evidence>